<sequence length="551" mass="62070">MIDKTNKPSSEMSTNVGASTSAGPKQIKRKRVNADDTNEDAQSQKRTKLELNVDLKRRTIIFISRSFLRIFNDSVKNMKLVSNINLGIQVLNILFTTHNCLRQNANQNGKMAEKVSGTGFVITSGASEYKMTYEAATKIVLEEATKQKFAYEKSSQQKRVEWYGTVGPYLDFLGTYQLRLRELRLGHLAYPVQKNKDEIREIPITEFGLEGSHQPLLEGITYPPEKRASQVQSLGPMTQLICYLKASTGYTDKFENACKKTFQQFPYINDVLSVLKNSTISASANAIRRMADLASIVSTRQNTRMSPPPNVFALYFAWDVTEGKIVEDFKDDNARMDGFSFSGIGAYKMYNWMCNHEWTMNCNMSQIHAQQVVFHSCFGTYKEDFGVLEDITTCKNFFQRSVFAQGFQKMNTTGTLTTINPIRFLKISKLASANQTGLLTGSFSQDHSVSCFSGKKEMKFTEAFLARVMSDGGAPTLQNRTPEGIAHLYHKITLGIIESERLGNSTLKTGTTEWYVNNITDNITQFSELQIAEEPKPNNTYFNGPQEGVTK</sequence>
<keyword evidence="2" id="KW-0946">Virion</keyword>
<feature type="region of interest" description="Disordered" evidence="1">
    <location>
        <begin position="1"/>
        <end position="45"/>
    </location>
</feature>
<protein>
    <submittedName>
        <fullName evidence="2">Nucleocapsid protein</fullName>
    </submittedName>
</protein>
<keyword evidence="2" id="KW-0543">Viral nucleoprotein</keyword>
<proteinExistence type="predicted"/>
<evidence type="ECO:0000313" key="2">
    <source>
        <dbReference type="EMBL" id="QMP82368.1"/>
    </source>
</evidence>
<dbReference type="EMBL" id="MT153559">
    <property type="protein sequence ID" value="QMP82368.1"/>
    <property type="molecule type" value="Viral_cRNA"/>
</dbReference>
<organism evidence="2">
    <name type="scientific">Dermapteran orthomyxo-related virus OKIAV170</name>
    <dbReference type="NCBI Taxonomy" id="2746276"/>
    <lineage>
        <taxon>Viruses</taxon>
        <taxon>Riboviria</taxon>
        <taxon>Orthornavirae</taxon>
        <taxon>Negarnaviricota</taxon>
        <taxon>Polyploviricotina</taxon>
        <taxon>Insthoviricetes</taxon>
        <taxon>Articulavirales</taxon>
        <taxon>Orthomyxoviridae</taxon>
    </lineage>
</organism>
<accession>A0A7D7IQL2</accession>
<feature type="compositionally biased region" description="Polar residues" evidence="1">
    <location>
        <begin position="7"/>
        <end position="23"/>
    </location>
</feature>
<reference evidence="2" key="1">
    <citation type="journal article" date="2019" name="PLoS Pathog.">
        <title>Re-assessing the diversity of negative strand RNA viruses in insects.</title>
        <authorList>
            <person name="Kafer S."/>
            <person name="Paraskevopoulou S."/>
            <person name="Zirkel F."/>
            <person name="Wieseke N."/>
            <person name="Donath A."/>
            <person name="Petersen M."/>
            <person name="Jones T.C."/>
            <person name="Liu S."/>
            <person name="Zhou X."/>
            <person name="Middendorf M."/>
            <person name="Junglen S."/>
            <person name="Misof B."/>
            <person name="Drosten C."/>
        </authorList>
    </citation>
    <scope>NUCLEOTIDE SEQUENCE</scope>
    <source>
        <strain evidence="2">OKIAV170</strain>
    </source>
</reference>
<name>A0A7D7IQL2_9ORTO</name>
<dbReference type="GO" id="GO:0019013">
    <property type="term" value="C:viral nucleocapsid"/>
    <property type="evidence" value="ECO:0007669"/>
    <property type="project" value="UniProtKB-KW"/>
</dbReference>
<evidence type="ECO:0000256" key="1">
    <source>
        <dbReference type="SAM" id="MobiDB-lite"/>
    </source>
</evidence>
<reference evidence="2" key="2">
    <citation type="submission" date="2020-03" db="EMBL/GenBank/DDBJ databases">
        <authorList>
            <person name="Kafer S."/>
            <person name="Paraskevopoulou S."/>
            <person name="Zirkel F."/>
            <person name="Wieseke N."/>
            <person name="Donath A."/>
            <person name="Petersen M."/>
            <person name="Jones T.C."/>
            <person name="Liu S."/>
            <person name="Zhou X."/>
            <person name="Middendorf M."/>
            <person name="Junglen S."/>
            <person name="Misof B."/>
            <person name="Drosten C."/>
        </authorList>
    </citation>
    <scope>NUCLEOTIDE SEQUENCE</scope>
    <source>
        <strain evidence="2">OKIAV170</strain>
    </source>
</reference>